<comment type="caution">
    <text evidence="1">The sequence shown here is derived from an EMBL/GenBank/DDBJ whole genome shotgun (WGS) entry which is preliminary data.</text>
</comment>
<keyword evidence="2" id="KW-1185">Reference proteome</keyword>
<dbReference type="Gene3D" id="3.30.40.10">
    <property type="entry name" value="Zinc/RING finger domain, C3HC4 (zinc finger)"/>
    <property type="match status" value="1"/>
</dbReference>
<dbReference type="InterPro" id="IPR013083">
    <property type="entry name" value="Znf_RING/FYVE/PHD"/>
</dbReference>
<dbReference type="EMBL" id="JBEHCU010007846">
    <property type="protein sequence ID" value="KAL1391537.1"/>
    <property type="molecule type" value="Genomic_DNA"/>
</dbReference>
<dbReference type="AlphaFoldDB" id="A0ABD1D2T2"/>
<evidence type="ECO:0000313" key="2">
    <source>
        <dbReference type="Proteomes" id="UP001562425"/>
    </source>
</evidence>
<reference evidence="1 2" key="1">
    <citation type="submission" date="2024-05" db="EMBL/GenBank/DDBJ databases">
        <title>Culex pipiens pipiens assembly and annotation.</title>
        <authorList>
            <person name="Alout H."/>
            <person name="Durand T."/>
        </authorList>
    </citation>
    <scope>NUCLEOTIDE SEQUENCE [LARGE SCALE GENOMIC DNA]</scope>
    <source>
        <strain evidence="1">HA-2024</strain>
        <tissue evidence="1">Whole body</tissue>
    </source>
</reference>
<evidence type="ECO:0000313" key="1">
    <source>
        <dbReference type="EMBL" id="KAL1391537.1"/>
    </source>
</evidence>
<dbReference type="Proteomes" id="UP001562425">
    <property type="component" value="Unassembled WGS sequence"/>
</dbReference>
<organism evidence="1 2">
    <name type="scientific">Culex pipiens pipiens</name>
    <name type="common">Northern house mosquito</name>
    <dbReference type="NCBI Taxonomy" id="38569"/>
    <lineage>
        <taxon>Eukaryota</taxon>
        <taxon>Metazoa</taxon>
        <taxon>Ecdysozoa</taxon>
        <taxon>Arthropoda</taxon>
        <taxon>Hexapoda</taxon>
        <taxon>Insecta</taxon>
        <taxon>Pterygota</taxon>
        <taxon>Neoptera</taxon>
        <taxon>Endopterygota</taxon>
        <taxon>Diptera</taxon>
        <taxon>Nematocera</taxon>
        <taxon>Culicoidea</taxon>
        <taxon>Culicidae</taxon>
        <taxon>Culicinae</taxon>
        <taxon>Culicini</taxon>
        <taxon>Culex</taxon>
        <taxon>Culex</taxon>
    </lineage>
</organism>
<gene>
    <name evidence="1" type="ORF">pipiens_012316</name>
</gene>
<accession>A0ABD1D2T2</accession>
<protein>
    <recommendedName>
        <fullName evidence="3">Zinc finger PHD-type domain-containing protein</fullName>
    </recommendedName>
</protein>
<name>A0ABD1D2T2_CULPP</name>
<proteinExistence type="predicted"/>
<evidence type="ECO:0008006" key="3">
    <source>
        <dbReference type="Google" id="ProtNLM"/>
    </source>
</evidence>
<sequence>MGCKQCNKKVCDSDRIVCRGFCGSAFYLICVKLDVPALDVMGMHPNNFFWMCDECSKLFLSSHFRNLVKDNDAGPKAFAESMKSMQSDIAKLASTVAARGARRFVVHLAVQFPPNRNGRRHLHNDDADDSVVVKMLVKKGADITKLSSVTFKVGVGRDYLVDIVEPDRVVTVTLIAALPGGLPPGRMEGRPMTGVIITGPQRNPRGSGFGPVAVAVFSRGLRWPDLGLAMWFSAKETSQNW</sequence>